<keyword evidence="3" id="KW-1185">Reference proteome</keyword>
<proteinExistence type="predicted"/>
<dbReference type="Proteomes" id="UP000269883">
    <property type="component" value="Chromosome"/>
</dbReference>
<dbReference type="EMBL" id="AP017378">
    <property type="protein sequence ID" value="BBD07581.1"/>
    <property type="molecule type" value="Genomic_DNA"/>
</dbReference>
<feature type="compositionally biased region" description="Gly residues" evidence="1">
    <location>
        <begin position="95"/>
        <end position="104"/>
    </location>
</feature>
<gene>
    <name evidence="2" type="ORF">DFE_0855</name>
</gene>
<evidence type="ECO:0000313" key="2">
    <source>
        <dbReference type="EMBL" id="BBD07581.1"/>
    </source>
</evidence>
<organism evidence="2 3">
    <name type="scientific">Desulfovibrio ferrophilus</name>
    <dbReference type="NCBI Taxonomy" id="241368"/>
    <lineage>
        <taxon>Bacteria</taxon>
        <taxon>Pseudomonadati</taxon>
        <taxon>Thermodesulfobacteriota</taxon>
        <taxon>Desulfovibrionia</taxon>
        <taxon>Desulfovibrionales</taxon>
        <taxon>Desulfovibrionaceae</taxon>
        <taxon>Desulfovibrio</taxon>
    </lineage>
</organism>
<reference evidence="2 3" key="1">
    <citation type="journal article" date="2018" name="Sci. Adv.">
        <title>Multi-heme cytochromes provide a pathway for survival in energy-limited environments.</title>
        <authorList>
            <person name="Deng X."/>
            <person name="Dohmae N."/>
            <person name="Nealson K.H."/>
            <person name="Hashimoto K."/>
            <person name="Okamoto A."/>
        </authorList>
    </citation>
    <scope>NUCLEOTIDE SEQUENCE [LARGE SCALE GENOMIC DNA]</scope>
    <source>
        <strain evidence="2 3">IS5</strain>
    </source>
</reference>
<dbReference type="KEGG" id="dfl:DFE_0855"/>
<accession>A0A2Z6AWI0</accession>
<name>A0A2Z6AWI0_9BACT</name>
<dbReference type="AlphaFoldDB" id="A0A2Z6AWI0"/>
<feature type="compositionally biased region" description="Acidic residues" evidence="1">
    <location>
        <begin position="108"/>
        <end position="120"/>
    </location>
</feature>
<sequence>MSDIYSDIASQLGMFTQPTDALREQGVSPPSKEQLDKIKTAMEEQGLNPEDHVDFSPEAMAKAMEFVQKSEDSPQSDLKQQPEGDQKQGAKAQAGGTGIAGGVGATDSSEESDDIEELEEEIEELEQEIRELQGKTDEQSKTKLEQKQQELSAKQVELAQLQSNEA</sequence>
<dbReference type="RefSeq" id="WP_126376960.1">
    <property type="nucleotide sequence ID" value="NZ_AP017378.1"/>
</dbReference>
<evidence type="ECO:0000313" key="3">
    <source>
        <dbReference type="Proteomes" id="UP000269883"/>
    </source>
</evidence>
<dbReference type="Gene3D" id="6.10.140.920">
    <property type="match status" value="1"/>
</dbReference>
<feature type="region of interest" description="Disordered" evidence="1">
    <location>
        <begin position="1"/>
        <end position="120"/>
    </location>
</feature>
<protein>
    <submittedName>
        <fullName evidence="2">Uncharacterized protein</fullName>
    </submittedName>
</protein>
<feature type="compositionally biased region" description="Basic and acidic residues" evidence="1">
    <location>
        <begin position="33"/>
        <end position="42"/>
    </location>
</feature>
<evidence type="ECO:0000256" key="1">
    <source>
        <dbReference type="SAM" id="MobiDB-lite"/>
    </source>
</evidence>